<dbReference type="Proteomes" id="UP000694523">
    <property type="component" value="Unplaced"/>
</dbReference>
<evidence type="ECO:0000259" key="1">
    <source>
        <dbReference type="Pfam" id="PF03068"/>
    </source>
</evidence>
<dbReference type="GO" id="GO:0005509">
    <property type="term" value="F:calcium ion binding"/>
    <property type="evidence" value="ECO:0007669"/>
    <property type="project" value="InterPro"/>
</dbReference>
<dbReference type="SUPFAM" id="SSF55909">
    <property type="entry name" value="Pentein"/>
    <property type="match status" value="1"/>
</dbReference>
<dbReference type="Pfam" id="PF03068">
    <property type="entry name" value="PAD"/>
    <property type="match status" value="1"/>
</dbReference>
<dbReference type="Gene3D" id="3.75.10.10">
    <property type="entry name" value="L-arginine/glycine Amidinotransferase, Chain A"/>
    <property type="match status" value="1"/>
</dbReference>
<sequence>MAAELRLTAVGKSTFIWTKQSTLLVITTSVCLAEISLDVDADQDGVVEKNNPNKASWKWGPKGHGAILLVNCDSDSGKRPDNQKSFIGRLEDLKDMSQMVLRTAGPTELPTGHTLKLHMSAHDAEAAQVFTKRFSHEQDGDYPLILAAGKLSMEIIFTKEMTFYVSGLKFADIDFSGLVRIHVSLLHAVQNGPWIMTPNVQAPLKVYGCRYEFLFVCLFYLINLITPKINRGDRWIQDEMEFGYIQAPHQSFPVVFDSPRDRDLDNFPYNELMGPDFGYVTFKPPRDEVNSLESFGNLEVSPPVTVKGKSYPLGRIVIGGAFPFQTDGRKMSSATRNFLRAQVVQEPIVLFSDWLRVGHVDEFLSFVPAKDRKGFRLLLASPHAAYKLLQGLQETGHGQAKFFEGQLKVTVDELLADKDLHDKNDYYQRCIDWNRDHLKNELELDEEDIVDIPLLYKSKEKGVNMIVLWRNLGIAKPFGPKVNGQCAIEKEVTRLLEPLGLKCNFINDFVPYYENEGDVHCGSNVRRRAFKLKWWEMEM</sequence>
<organism evidence="3 4">
    <name type="scientific">Neogobius melanostomus</name>
    <name type="common">round goby</name>
    <dbReference type="NCBI Taxonomy" id="47308"/>
    <lineage>
        <taxon>Eukaryota</taxon>
        <taxon>Metazoa</taxon>
        <taxon>Chordata</taxon>
        <taxon>Craniata</taxon>
        <taxon>Vertebrata</taxon>
        <taxon>Euteleostomi</taxon>
        <taxon>Actinopterygii</taxon>
        <taxon>Neopterygii</taxon>
        <taxon>Teleostei</taxon>
        <taxon>Neoteleostei</taxon>
        <taxon>Acanthomorphata</taxon>
        <taxon>Gobiaria</taxon>
        <taxon>Gobiiformes</taxon>
        <taxon>Gobioidei</taxon>
        <taxon>Gobiidae</taxon>
        <taxon>Benthophilinae</taxon>
        <taxon>Neogobiini</taxon>
        <taxon>Neogobius</taxon>
    </lineage>
</organism>
<dbReference type="GO" id="GO:0004668">
    <property type="term" value="F:protein-arginine deiminase activity"/>
    <property type="evidence" value="ECO:0007669"/>
    <property type="project" value="InterPro"/>
</dbReference>
<dbReference type="InterPro" id="IPR036556">
    <property type="entry name" value="PAD_central_sf"/>
</dbReference>
<feature type="domain" description="Protein-arginine deiminase C-terminal" evidence="1">
    <location>
        <begin position="190"/>
        <end position="536"/>
    </location>
</feature>
<reference evidence="3" key="2">
    <citation type="submission" date="2025-09" db="UniProtKB">
        <authorList>
            <consortium name="Ensembl"/>
        </authorList>
    </citation>
    <scope>IDENTIFICATION</scope>
</reference>
<dbReference type="Pfam" id="PF08527">
    <property type="entry name" value="PAD_M"/>
    <property type="match status" value="1"/>
</dbReference>
<dbReference type="AlphaFoldDB" id="A0A8C6UDS6"/>
<proteinExistence type="predicted"/>
<dbReference type="GO" id="GO:0005737">
    <property type="term" value="C:cytoplasm"/>
    <property type="evidence" value="ECO:0007669"/>
    <property type="project" value="InterPro"/>
</dbReference>
<reference evidence="3" key="1">
    <citation type="submission" date="2025-08" db="UniProtKB">
        <authorList>
            <consortium name="Ensembl"/>
        </authorList>
    </citation>
    <scope>IDENTIFICATION</scope>
</reference>
<dbReference type="PANTHER" id="PTHR10837:SF8">
    <property type="entry name" value="PROTEIN-ARGININE DEIMINASE"/>
    <property type="match status" value="1"/>
</dbReference>
<feature type="domain" description="Protein-arginine deiminase (PAD) central" evidence="2">
    <location>
        <begin position="34"/>
        <end position="186"/>
    </location>
</feature>
<protein>
    <submittedName>
        <fullName evidence="3">Peptidyl arginine deiminase, type II</fullName>
    </submittedName>
</protein>
<dbReference type="InterPro" id="IPR004303">
    <property type="entry name" value="PAD"/>
</dbReference>
<dbReference type="FunFam" id="2.60.40.1700:FF:000001">
    <property type="entry name" value="Protein-arginine deiminase type-2"/>
    <property type="match status" value="1"/>
</dbReference>
<accession>A0A8C6UDS6</accession>
<dbReference type="InterPro" id="IPR013733">
    <property type="entry name" value="Prot_Arg_deaminase_cen_dom"/>
</dbReference>
<keyword evidence="4" id="KW-1185">Reference proteome</keyword>
<evidence type="ECO:0000313" key="4">
    <source>
        <dbReference type="Proteomes" id="UP000694523"/>
    </source>
</evidence>
<dbReference type="GO" id="GO:0005634">
    <property type="term" value="C:nucleus"/>
    <property type="evidence" value="ECO:0007669"/>
    <property type="project" value="TreeGrafter"/>
</dbReference>
<evidence type="ECO:0000313" key="3">
    <source>
        <dbReference type="Ensembl" id="ENSNMLP00000032874.1"/>
    </source>
</evidence>
<dbReference type="Ensembl" id="ENSNMLT00000036592.1">
    <property type="protein sequence ID" value="ENSNMLP00000032874.1"/>
    <property type="gene ID" value="ENSNMLG00000020505.1"/>
</dbReference>
<dbReference type="SUPFAM" id="SSF110083">
    <property type="entry name" value="Peptidylarginine deiminase Pad4, middle domain"/>
    <property type="match status" value="1"/>
</dbReference>
<name>A0A8C6UDS6_9GOBI</name>
<dbReference type="PANTHER" id="PTHR10837">
    <property type="entry name" value="PEPTIDYLARGININE DEIMINASE"/>
    <property type="match status" value="1"/>
</dbReference>
<dbReference type="Gene3D" id="2.60.40.1700">
    <property type="entry name" value="Protein-arginine deiminase, central domain"/>
    <property type="match status" value="1"/>
</dbReference>
<evidence type="ECO:0000259" key="2">
    <source>
        <dbReference type="Pfam" id="PF08527"/>
    </source>
</evidence>
<dbReference type="InterPro" id="IPR013530">
    <property type="entry name" value="PAD_C"/>
</dbReference>